<dbReference type="InterPro" id="IPR013525">
    <property type="entry name" value="ABC2_TM"/>
</dbReference>
<evidence type="ECO:0000256" key="4">
    <source>
        <dbReference type="ARBA" id="ARBA00023136"/>
    </source>
</evidence>
<organism evidence="7 8">
    <name type="scientific">Robinsoniella peoriensis</name>
    <dbReference type="NCBI Taxonomy" id="180332"/>
    <lineage>
        <taxon>Bacteria</taxon>
        <taxon>Bacillati</taxon>
        <taxon>Bacillota</taxon>
        <taxon>Clostridia</taxon>
        <taxon>Lachnospirales</taxon>
        <taxon>Lachnospiraceae</taxon>
        <taxon>Robinsoniella</taxon>
    </lineage>
</organism>
<proteinExistence type="inferred from homology"/>
<feature type="domain" description="ABC transmembrane type-2" evidence="6">
    <location>
        <begin position="20"/>
        <end position="248"/>
    </location>
</feature>
<comment type="subcellular location">
    <subcellularLocation>
        <location evidence="5">Cell membrane</location>
        <topology evidence="5">Multi-pass membrane protein</topology>
    </subcellularLocation>
    <subcellularLocation>
        <location evidence="1">Membrane</location>
        <topology evidence="1">Multi-pass membrane protein</topology>
    </subcellularLocation>
</comment>
<dbReference type="InterPro" id="IPR047817">
    <property type="entry name" value="ABC2_TM_bact-type"/>
</dbReference>
<evidence type="ECO:0000259" key="6">
    <source>
        <dbReference type="PROSITE" id="PS51012"/>
    </source>
</evidence>
<evidence type="ECO:0000256" key="1">
    <source>
        <dbReference type="ARBA" id="ARBA00004141"/>
    </source>
</evidence>
<keyword evidence="8" id="KW-1185">Reference proteome</keyword>
<dbReference type="EMBL" id="QGQD01000109">
    <property type="protein sequence ID" value="TLC97810.1"/>
    <property type="molecule type" value="Genomic_DNA"/>
</dbReference>
<feature type="transmembrane region" description="Helical" evidence="5">
    <location>
        <begin position="96"/>
        <end position="129"/>
    </location>
</feature>
<feature type="transmembrane region" description="Helical" evidence="5">
    <location>
        <begin position="51"/>
        <end position="75"/>
    </location>
</feature>
<keyword evidence="3 5" id="KW-1133">Transmembrane helix</keyword>
<dbReference type="Pfam" id="PF01061">
    <property type="entry name" value="ABC2_membrane"/>
    <property type="match status" value="1"/>
</dbReference>
<dbReference type="PROSITE" id="PS51012">
    <property type="entry name" value="ABC_TM2"/>
    <property type="match status" value="1"/>
</dbReference>
<dbReference type="GO" id="GO:0043190">
    <property type="term" value="C:ATP-binding cassette (ABC) transporter complex"/>
    <property type="evidence" value="ECO:0007669"/>
    <property type="project" value="InterPro"/>
</dbReference>
<dbReference type="Proteomes" id="UP000306509">
    <property type="component" value="Unassembled WGS sequence"/>
</dbReference>
<comment type="caution">
    <text evidence="7">The sequence shown here is derived from an EMBL/GenBank/DDBJ whole genome shotgun (WGS) entry which is preliminary data.</text>
</comment>
<gene>
    <name evidence="7" type="ORF">DSM106044_05396</name>
</gene>
<keyword evidence="5" id="KW-1003">Cell membrane</keyword>
<dbReference type="PIRSF" id="PIRSF006648">
    <property type="entry name" value="DrrB"/>
    <property type="match status" value="1"/>
</dbReference>
<keyword evidence="5" id="KW-0813">Transport</keyword>
<accession>A0A4U8PZP5</accession>
<dbReference type="RefSeq" id="WP_083267361.1">
    <property type="nucleotide sequence ID" value="NZ_CABMJZ010000050.1"/>
</dbReference>
<evidence type="ECO:0000313" key="7">
    <source>
        <dbReference type="EMBL" id="TLC97810.1"/>
    </source>
</evidence>
<comment type="similarity">
    <text evidence="5">Belongs to the ABC-2 integral membrane protein family.</text>
</comment>
<reference evidence="7 8" key="1">
    <citation type="journal article" date="2019" name="Anaerobe">
        <title>Detection of Robinsoniella peoriensis in multiple bone samples of a trauma patient.</title>
        <authorList>
            <person name="Schrottner P."/>
            <person name="Hartwich K."/>
            <person name="Bunk B."/>
            <person name="Schober I."/>
            <person name="Helbig S."/>
            <person name="Rudolph W.W."/>
            <person name="Gunzer F."/>
        </authorList>
    </citation>
    <scope>NUCLEOTIDE SEQUENCE [LARGE SCALE GENOMIC DNA]</scope>
    <source>
        <strain evidence="7 8">DSM 106044</strain>
    </source>
</reference>
<evidence type="ECO:0000313" key="8">
    <source>
        <dbReference type="Proteomes" id="UP000306509"/>
    </source>
</evidence>
<feature type="transmembrane region" description="Helical" evidence="5">
    <location>
        <begin position="135"/>
        <end position="160"/>
    </location>
</feature>
<evidence type="ECO:0000256" key="5">
    <source>
        <dbReference type="RuleBase" id="RU361157"/>
    </source>
</evidence>
<name>A0A4U8PZP5_9FIRM</name>
<protein>
    <recommendedName>
        <fullName evidence="5">Transport permease protein</fullName>
    </recommendedName>
</protein>
<dbReference type="PANTHER" id="PTHR43027">
    <property type="entry name" value="DOXORUBICIN RESISTANCE ABC TRANSPORTER PERMEASE PROTEIN DRRC-RELATED"/>
    <property type="match status" value="1"/>
</dbReference>
<evidence type="ECO:0000256" key="3">
    <source>
        <dbReference type="ARBA" id="ARBA00022989"/>
    </source>
</evidence>
<dbReference type="PANTHER" id="PTHR43027:SF1">
    <property type="entry name" value="DOXORUBICIN RESISTANCE ABC TRANSPORTER PERMEASE PROTEIN DRRC-RELATED"/>
    <property type="match status" value="1"/>
</dbReference>
<dbReference type="InterPro" id="IPR000412">
    <property type="entry name" value="ABC_2_transport"/>
</dbReference>
<keyword evidence="2 5" id="KW-0812">Transmembrane</keyword>
<sequence>MMRSIVFAKRVVKEMLRDPLSYIFCLGFPIVMLIVMTVIDRSIPNEAGMTIFHIQSLVPGIAVFGLTFVMLFTALQVSKDRSTAFLVRLYASPMRPFDFVMGYTLAISIIAICQVLITFCVGFVTGRIIGYSFQIGYLFAGILMLIPSAIMFIGIGMFFGTLLNDKAAPGICSIIITLVSMLGGVWMDVDMIGGTITKIAHILPFYQGVNGARMAVQGNFGDLAKPLCIILVYAFCIYCASALVFGRKMKSDLR</sequence>
<keyword evidence="4 5" id="KW-0472">Membrane</keyword>
<dbReference type="GO" id="GO:0140359">
    <property type="term" value="F:ABC-type transporter activity"/>
    <property type="evidence" value="ECO:0007669"/>
    <property type="project" value="InterPro"/>
</dbReference>
<dbReference type="OrthoDB" id="162334at2"/>
<feature type="transmembrane region" description="Helical" evidence="5">
    <location>
        <begin position="20"/>
        <end position="39"/>
    </location>
</feature>
<evidence type="ECO:0000256" key="2">
    <source>
        <dbReference type="ARBA" id="ARBA00022692"/>
    </source>
</evidence>
<feature type="transmembrane region" description="Helical" evidence="5">
    <location>
        <begin position="167"/>
        <end position="187"/>
    </location>
</feature>
<dbReference type="AlphaFoldDB" id="A0A4U8PZP5"/>
<dbReference type="STRING" id="180332.GCA_000797495_01063"/>
<dbReference type="InterPro" id="IPR052902">
    <property type="entry name" value="ABC-2_transporter"/>
</dbReference>
<feature type="transmembrane region" description="Helical" evidence="5">
    <location>
        <begin position="223"/>
        <end position="245"/>
    </location>
</feature>